<comment type="caution">
    <text evidence="2">The sequence shown here is derived from an EMBL/GenBank/DDBJ whole genome shotgun (WGS) entry which is preliminary data.</text>
</comment>
<dbReference type="EMBL" id="QGTW01000015">
    <property type="protein sequence ID" value="PWW20450.1"/>
    <property type="molecule type" value="Genomic_DNA"/>
</dbReference>
<proteinExistence type="predicted"/>
<keyword evidence="1" id="KW-0472">Membrane</keyword>
<feature type="transmembrane region" description="Helical" evidence="1">
    <location>
        <begin position="24"/>
        <end position="46"/>
    </location>
</feature>
<name>A0A2V2ZQM7_9BACI</name>
<evidence type="ECO:0000313" key="3">
    <source>
        <dbReference type="Proteomes" id="UP000247150"/>
    </source>
</evidence>
<keyword evidence="1" id="KW-0812">Transmembrane</keyword>
<keyword evidence="1" id="KW-1133">Transmembrane helix</keyword>
<organism evidence="2 3">
    <name type="scientific">Cytobacillus oceanisediminis</name>
    <dbReference type="NCBI Taxonomy" id="665099"/>
    <lineage>
        <taxon>Bacteria</taxon>
        <taxon>Bacillati</taxon>
        <taxon>Bacillota</taxon>
        <taxon>Bacilli</taxon>
        <taxon>Bacillales</taxon>
        <taxon>Bacillaceae</taxon>
        <taxon>Cytobacillus</taxon>
    </lineage>
</organism>
<dbReference type="AlphaFoldDB" id="A0A2V2ZQM7"/>
<evidence type="ECO:0000313" key="2">
    <source>
        <dbReference type="EMBL" id="PWW20450.1"/>
    </source>
</evidence>
<dbReference type="Proteomes" id="UP000247150">
    <property type="component" value="Unassembled WGS sequence"/>
</dbReference>
<protein>
    <submittedName>
        <fullName evidence="2">Uncharacterized protein</fullName>
    </submittedName>
</protein>
<gene>
    <name evidence="2" type="ORF">DFO73_11524</name>
</gene>
<reference evidence="2 3" key="1">
    <citation type="submission" date="2018-05" db="EMBL/GenBank/DDBJ databases">
        <title>Freshwater and sediment microbial communities from various areas in North America, analyzing microbe dynamics in response to fracking.</title>
        <authorList>
            <person name="Lamendella R."/>
        </authorList>
    </citation>
    <scope>NUCLEOTIDE SEQUENCE [LARGE SCALE GENOMIC DNA]</scope>
    <source>
        <strain evidence="2 3">15_TX</strain>
    </source>
</reference>
<evidence type="ECO:0000256" key="1">
    <source>
        <dbReference type="SAM" id="Phobius"/>
    </source>
</evidence>
<sequence>MKYGILIFIKVYIITPYLGQVQPFVLPLFVIRFPVMYVNTNFYLAIKYISAFK</sequence>
<accession>A0A2V2ZQM7</accession>